<dbReference type="AlphaFoldDB" id="A0A1H3HEP5"/>
<protein>
    <submittedName>
        <fullName evidence="1">Uncharacterized protein</fullName>
    </submittedName>
</protein>
<name>A0A1H3HEP5_EUBBA</name>
<evidence type="ECO:0000313" key="1">
    <source>
        <dbReference type="EMBL" id="SDY13942.1"/>
    </source>
</evidence>
<reference evidence="2" key="1">
    <citation type="submission" date="2016-10" db="EMBL/GenBank/DDBJ databases">
        <authorList>
            <person name="Varghese N."/>
            <person name="Submissions S."/>
        </authorList>
    </citation>
    <scope>NUCLEOTIDE SEQUENCE [LARGE SCALE GENOMIC DNA]</scope>
    <source>
        <strain evidence="2">VPI 5359</strain>
    </source>
</reference>
<organism evidence="1 2">
    <name type="scientific">Eubacterium barkeri</name>
    <name type="common">Clostridium barkeri</name>
    <dbReference type="NCBI Taxonomy" id="1528"/>
    <lineage>
        <taxon>Bacteria</taxon>
        <taxon>Bacillati</taxon>
        <taxon>Bacillota</taxon>
        <taxon>Clostridia</taxon>
        <taxon>Eubacteriales</taxon>
        <taxon>Eubacteriaceae</taxon>
        <taxon>Eubacterium</taxon>
    </lineage>
</organism>
<dbReference type="EMBL" id="FNOU01000017">
    <property type="protein sequence ID" value="SDY13942.1"/>
    <property type="molecule type" value="Genomic_DNA"/>
</dbReference>
<dbReference type="Proteomes" id="UP000199652">
    <property type="component" value="Unassembled WGS sequence"/>
</dbReference>
<gene>
    <name evidence="1" type="ORF">SAMN04488579_11768</name>
</gene>
<dbReference type="STRING" id="1528.SAMN04488579_11768"/>
<evidence type="ECO:0000313" key="2">
    <source>
        <dbReference type="Proteomes" id="UP000199652"/>
    </source>
</evidence>
<proteinExistence type="predicted"/>
<sequence length="165" mass="17385">MKMKINCVFDSIEEMQTWAKMTCGLPLGSGQPVPVATMEQVFPTEAQGVNPLPVNPNPVPMPQMPISTAAPVPSIQQAPPVTPPAAIPPIAPAPTAPITPPPVTAVAPTYTIDQFRIPMAGLMDAGRQAELQALLQSFGANILTEVKPDQYPALAARLKEMGVTV</sequence>
<accession>A0A1H3HEP5</accession>
<keyword evidence="2" id="KW-1185">Reference proteome</keyword>